<dbReference type="PANTHER" id="PTHR11567">
    <property type="entry name" value="ACID PHOSPHATASE-RELATED"/>
    <property type="match status" value="1"/>
</dbReference>
<dbReference type="EMBL" id="JH795856">
    <property type="protein sequence ID" value="EJU05402.1"/>
    <property type="molecule type" value="Genomic_DNA"/>
</dbReference>
<evidence type="ECO:0000313" key="3">
    <source>
        <dbReference type="Proteomes" id="UP000030653"/>
    </source>
</evidence>
<feature type="chain" id="PRO_5004067710" evidence="1">
    <location>
        <begin position="20"/>
        <end position="476"/>
    </location>
</feature>
<gene>
    <name evidence="2" type="ORF">DACRYDRAFT_19911</name>
</gene>
<sequence>MSVLSKLVLAVSAAGSAVATFPNITHYPPLNTNWNNLTFAINGTGAPGIYNSSVTPDDIYSTAYNWCAMPHVRAKEYQNVDSSYKLEYVELIHRHHKRTPYASNIFPNGAEDILWSCDGEGPATYGKNATGPGSEVIPIQWSAFTSPSNPFTTIQGFNGSNCQFPQISAEGIADSWTHGFDLASVYKEKLGFLPKELDPNRMHYRVTNNVITSQVAGGLIKAMYPDLSGYQVLIQSSSFDSLEPAFSCPAASAVNSGYQAAGTLWAQHLQLAAPVYDKLDAVSGIPRNDTGGWHVSFDHYYDNLSAKQCHGFPLPCNVNNSNVCVDQELANTVYRLGNWEYAYNFRLAQNSTLYSATHYGAWILEIKAHLEGKVAGTNQDIYRHNIAHDGSVAPLMGALQVANMYWPGMGTEVVFELYSKSGSFFVRVLLGGQIMQTTTPMGALDLIPYESFHAYLESIVGTNGSELYKWCNGLTH</sequence>
<evidence type="ECO:0000313" key="2">
    <source>
        <dbReference type="EMBL" id="EJU05402.1"/>
    </source>
</evidence>
<dbReference type="OrthoDB" id="10262962at2759"/>
<dbReference type="OMA" id="RHNIAHD"/>
<organism evidence="2 3">
    <name type="scientific">Dacryopinax primogenitus (strain DJM 731)</name>
    <name type="common">Brown rot fungus</name>
    <dbReference type="NCBI Taxonomy" id="1858805"/>
    <lineage>
        <taxon>Eukaryota</taxon>
        <taxon>Fungi</taxon>
        <taxon>Dikarya</taxon>
        <taxon>Basidiomycota</taxon>
        <taxon>Agaricomycotina</taxon>
        <taxon>Dacrymycetes</taxon>
        <taxon>Dacrymycetales</taxon>
        <taxon>Dacrymycetaceae</taxon>
        <taxon>Dacryopinax</taxon>
    </lineage>
</organism>
<name>M5GEG1_DACPD</name>
<keyword evidence="3" id="KW-1185">Reference proteome</keyword>
<dbReference type="InterPro" id="IPR029033">
    <property type="entry name" value="His_PPase_superfam"/>
</dbReference>
<dbReference type="Proteomes" id="UP000030653">
    <property type="component" value="Unassembled WGS sequence"/>
</dbReference>
<evidence type="ECO:0000256" key="1">
    <source>
        <dbReference type="SAM" id="SignalP"/>
    </source>
</evidence>
<accession>M5GEG1</accession>
<keyword evidence="1" id="KW-0732">Signal</keyword>
<dbReference type="AlphaFoldDB" id="M5GEG1"/>
<dbReference type="InterPro" id="IPR050645">
    <property type="entry name" value="Histidine_acid_phosphatase"/>
</dbReference>
<reference evidence="2 3" key="1">
    <citation type="journal article" date="2012" name="Science">
        <title>The Paleozoic origin of enzymatic lignin decomposition reconstructed from 31 fungal genomes.</title>
        <authorList>
            <person name="Floudas D."/>
            <person name="Binder M."/>
            <person name="Riley R."/>
            <person name="Barry K."/>
            <person name="Blanchette R.A."/>
            <person name="Henrissat B."/>
            <person name="Martinez A.T."/>
            <person name="Otillar R."/>
            <person name="Spatafora J.W."/>
            <person name="Yadav J.S."/>
            <person name="Aerts A."/>
            <person name="Benoit I."/>
            <person name="Boyd A."/>
            <person name="Carlson A."/>
            <person name="Copeland A."/>
            <person name="Coutinho P.M."/>
            <person name="de Vries R.P."/>
            <person name="Ferreira P."/>
            <person name="Findley K."/>
            <person name="Foster B."/>
            <person name="Gaskell J."/>
            <person name="Glotzer D."/>
            <person name="Gorecki P."/>
            <person name="Heitman J."/>
            <person name="Hesse C."/>
            <person name="Hori C."/>
            <person name="Igarashi K."/>
            <person name="Jurgens J.A."/>
            <person name="Kallen N."/>
            <person name="Kersten P."/>
            <person name="Kohler A."/>
            <person name="Kuees U."/>
            <person name="Kumar T.K.A."/>
            <person name="Kuo A."/>
            <person name="LaButti K."/>
            <person name="Larrondo L.F."/>
            <person name="Lindquist E."/>
            <person name="Ling A."/>
            <person name="Lombard V."/>
            <person name="Lucas S."/>
            <person name="Lundell T."/>
            <person name="Martin R."/>
            <person name="McLaughlin D.J."/>
            <person name="Morgenstern I."/>
            <person name="Morin E."/>
            <person name="Murat C."/>
            <person name="Nagy L.G."/>
            <person name="Nolan M."/>
            <person name="Ohm R.A."/>
            <person name="Patyshakuliyeva A."/>
            <person name="Rokas A."/>
            <person name="Ruiz-Duenas F.J."/>
            <person name="Sabat G."/>
            <person name="Salamov A."/>
            <person name="Samejima M."/>
            <person name="Schmutz J."/>
            <person name="Slot J.C."/>
            <person name="St John F."/>
            <person name="Stenlid J."/>
            <person name="Sun H."/>
            <person name="Sun S."/>
            <person name="Syed K."/>
            <person name="Tsang A."/>
            <person name="Wiebenga A."/>
            <person name="Young D."/>
            <person name="Pisabarro A."/>
            <person name="Eastwood D.C."/>
            <person name="Martin F."/>
            <person name="Cullen D."/>
            <person name="Grigoriev I.V."/>
            <person name="Hibbett D.S."/>
        </authorList>
    </citation>
    <scope>NUCLEOTIDE SEQUENCE [LARGE SCALE GENOMIC DNA]</scope>
    <source>
        <strain evidence="2 3">DJM-731 SS1</strain>
    </source>
</reference>
<dbReference type="STRING" id="1858805.M5GEG1"/>
<dbReference type="RefSeq" id="XP_040632296.1">
    <property type="nucleotide sequence ID" value="XM_040771718.1"/>
</dbReference>
<dbReference type="HOGENOM" id="CLU_030126_0_0_1"/>
<dbReference type="GeneID" id="63686780"/>
<dbReference type="GO" id="GO:0016791">
    <property type="term" value="F:phosphatase activity"/>
    <property type="evidence" value="ECO:0007669"/>
    <property type="project" value="TreeGrafter"/>
</dbReference>
<dbReference type="PANTHER" id="PTHR11567:SF195">
    <property type="entry name" value="ACID PHOSPHATASE, PUTATIVE (AFU_ORTHOLOGUE AFUA_3G14570)-RELATED"/>
    <property type="match status" value="1"/>
</dbReference>
<protein>
    <submittedName>
        <fullName evidence="2">Phosphoglycerate mutase-like protein</fullName>
    </submittedName>
</protein>
<dbReference type="Gene3D" id="3.40.50.1240">
    <property type="entry name" value="Phosphoglycerate mutase-like"/>
    <property type="match status" value="1"/>
</dbReference>
<feature type="signal peptide" evidence="1">
    <location>
        <begin position="1"/>
        <end position="19"/>
    </location>
</feature>
<proteinExistence type="predicted"/>
<dbReference type="SUPFAM" id="SSF53254">
    <property type="entry name" value="Phosphoglycerate mutase-like"/>
    <property type="match status" value="1"/>
</dbReference>